<keyword evidence="5" id="KW-0560">Oxidoreductase</keyword>
<dbReference type="InterPro" id="IPR036188">
    <property type="entry name" value="FAD/NAD-bd_sf"/>
</dbReference>
<evidence type="ECO:0000256" key="2">
    <source>
        <dbReference type="ARBA" id="ARBA00022630"/>
    </source>
</evidence>
<reference evidence="6" key="1">
    <citation type="journal article" date="2020" name="Stud. Mycol.">
        <title>101 Dothideomycetes genomes: a test case for predicting lifestyles and emergence of pathogens.</title>
        <authorList>
            <person name="Haridas S."/>
            <person name="Albert R."/>
            <person name="Binder M."/>
            <person name="Bloem J."/>
            <person name="Labutti K."/>
            <person name="Salamov A."/>
            <person name="Andreopoulos B."/>
            <person name="Baker S."/>
            <person name="Barry K."/>
            <person name="Bills G."/>
            <person name="Bluhm B."/>
            <person name="Cannon C."/>
            <person name="Castanera R."/>
            <person name="Culley D."/>
            <person name="Daum C."/>
            <person name="Ezra D."/>
            <person name="Gonzalez J."/>
            <person name="Henrissat B."/>
            <person name="Kuo A."/>
            <person name="Liang C."/>
            <person name="Lipzen A."/>
            <person name="Lutzoni F."/>
            <person name="Magnuson J."/>
            <person name="Mondo S."/>
            <person name="Nolan M."/>
            <person name="Ohm R."/>
            <person name="Pangilinan J."/>
            <person name="Park H.-J."/>
            <person name="Ramirez L."/>
            <person name="Alfaro M."/>
            <person name="Sun H."/>
            <person name="Tritt A."/>
            <person name="Yoshinaga Y."/>
            <person name="Zwiers L.-H."/>
            <person name="Turgeon B."/>
            <person name="Goodwin S."/>
            <person name="Spatafora J."/>
            <person name="Crous P."/>
            <person name="Grigoriev I."/>
        </authorList>
    </citation>
    <scope>NUCLEOTIDE SEQUENCE</scope>
    <source>
        <strain evidence="6">CBS 113979</strain>
    </source>
</reference>
<name>A0A6G1HBU7_9PEZI</name>
<dbReference type="PIRSF" id="PIRSF000332">
    <property type="entry name" value="FMO"/>
    <property type="match status" value="1"/>
</dbReference>
<dbReference type="InterPro" id="IPR050346">
    <property type="entry name" value="FMO-like"/>
</dbReference>
<dbReference type="AlphaFoldDB" id="A0A6G1HBU7"/>
<protein>
    <submittedName>
        <fullName evidence="6">Flavin-containing monooxygenase-like protein</fullName>
    </submittedName>
</protein>
<dbReference type="EMBL" id="ML977141">
    <property type="protein sequence ID" value="KAF1990696.1"/>
    <property type="molecule type" value="Genomic_DNA"/>
</dbReference>
<dbReference type="GO" id="GO:0050661">
    <property type="term" value="F:NADP binding"/>
    <property type="evidence" value="ECO:0007669"/>
    <property type="project" value="InterPro"/>
</dbReference>
<gene>
    <name evidence="6" type="ORF">K402DRAFT_347643</name>
</gene>
<keyword evidence="2" id="KW-0285">Flavoprotein</keyword>
<dbReference type="GO" id="GO:0050660">
    <property type="term" value="F:flavin adenine dinucleotide binding"/>
    <property type="evidence" value="ECO:0007669"/>
    <property type="project" value="InterPro"/>
</dbReference>
<dbReference type="SUPFAM" id="SSF51905">
    <property type="entry name" value="FAD/NAD(P)-binding domain"/>
    <property type="match status" value="2"/>
</dbReference>
<dbReference type="PRINTS" id="PR00370">
    <property type="entry name" value="FMOXYGENASE"/>
</dbReference>
<dbReference type="GO" id="GO:0004499">
    <property type="term" value="F:N,N-dimethylaniline monooxygenase activity"/>
    <property type="evidence" value="ECO:0007669"/>
    <property type="project" value="InterPro"/>
</dbReference>
<dbReference type="Pfam" id="PF00743">
    <property type="entry name" value="FMO-like"/>
    <property type="match status" value="1"/>
</dbReference>
<proteinExistence type="inferred from homology"/>
<evidence type="ECO:0000256" key="3">
    <source>
        <dbReference type="ARBA" id="ARBA00022827"/>
    </source>
</evidence>
<evidence type="ECO:0000256" key="1">
    <source>
        <dbReference type="ARBA" id="ARBA00009183"/>
    </source>
</evidence>
<dbReference type="InterPro" id="IPR000960">
    <property type="entry name" value="Flavin_mOase"/>
</dbReference>
<evidence type="ECO:0000313" key="7">
    <source>
        <dbReference type="Proteomes" id="UP000800041"/>
    </source>
</evidence>
<evidence type="ECO:0000256" key="4">
    <source>
        <dbReference type="ARBA" id="ARBA00022857"/>
    </source>
</evidence>
<dbReference type="Proteomes" id="UP000800041">
    <property type="component" value="Unassembled WGS sequence"/>
</dbReference>
<accession>A0A6G1HBU7</accession>
<dbReference type="Gene3D" id="3.50.50.60">
    <property type="entry name" value="FAD/NAD(P)-binding domain"/>
    <property type="match status" value="1"/>
</dbReference>
<dbReference type="InterPro" id="IPR020946">
    <property type="entry name" value="Flavin_mOase-like"/>
</dbReference>
<organism evidence="6 7">
    <name type="scientific">Aulographum hederae CBS 113979</name>
    <dbReference type="NCBI Taxonomy" id="1176131"/>
    <lineage>
        <taxon>Eukaryota</taxon>
        <taxon>Fungi</taxon>
        <taxon>Dikarya</taxon>
        <taxon>Ascomycota</taxon>
        <taxon>Pezizomycotina</taxon>
        <taxon>Dothideomycetes</taxon>
        <taxon>Pleosporomycetidae</taxon>
        <taxon>Aulographales</taxon>
        <taxon>Aulographaceae</taxon>
    </lineage>
</organism>
<evidence type="ECO:0000256" key="5">
    <source>
        <dbReference type="ARBA" id="ARBA00023002"/>
    </source>
</evidence>
<keyword evidence="6" id="KW-0503">Monooxygenase</keyword>
<dbReference type="PANTHER" id="PTHR23023">
    <property type="entry name" value="DIMETHYLANILINE MONOOXYGENASE"/>
    <property type="match status" value="1"/>
</dbReference>
<dbReference type="OrthoDB" id="66881at2759"/>
<keyword evidence="3" id="KW-0274">FAD</keyword>
<keyword evidence="7" id="KW-1185">Reference proteome</keyword>
<sequence>MAARVAVIGAGALGLMALKNFKEDGFEFTGFETRSWAGGLWKYSGDTSLSVAEKTIFNSSRYRSAISDFPFSDDTDDFPTGDQMHRYLESYCDHFDLRRHIHFNTRVLGMKKEADQWVLEVESSESGKRKERFDKVAVAIGTFVSPKKPTLDGIESFKGTHLHAIDFHDPSRFRDKNVLLLGLHATTQDVALTLHGHAKHVWAAHKNGLVMIPRYDATSGATFDQAQTLTLTFFLAFLSTWFPALWDLMYETILQHMSKKAFPDQPSSWKFSPAPSTAVTPPLIADELYSLLKSGFCEPVSAVKRIAGRRTVELSDGTVLDDVDAIIYCTGYYGAIPFLQGTEYDPYPVLGEYGNLYHGTFPIHPDAWVRQSLAFLGHGHFNFPGFIQSELLAMATSQVWRGTSHIPDYEAMKRWHDRHMEWRRNTVAKQKIKSTFYVVTMPMGDQLRWLDETAGTGLYENFGWFSRKAWSFWWRDREFYAACYKGLFSPMIWRLFDTGKRKCVEWDVAKEQILRDGDAAKRQRSRRLAALKQLDQGKKGS</sequence>
<keyword evidence="4" id="KW-0521">NADP</keyword>
<evidence type="ECO:0000313" key="6">
    <source>
        <dbReference type="EMBL" id="KAF1990696.1"/>
    </source>
</evidence>
<comment type="similarity">
    <text evidence="1">Belongs to the FMO family.</text>
</comment>